<dbReference type="OrthoDB" id="6990098at2"/>
<dbReference type="EMBL" id="JAVGXC010000044">
    <property type="protein sequence ID" value="MDR0192662.1"/>
    <property type="molecule type" value="Genomic_DNA"/>
</dbReference>
<dbReference type="Proteomes" id="UP000546584">
    <property type="component" value="Unassembled WGS sequence"/>
</dbReference>
<comment type="caution">
    <text evidence="2">The sequence shown here is derived from an EMBL/GenBank/DDBJ whole genome shotgun (WGS) entry which is preliminary data.</text>
</comment>
<dbReference type="RefSeq" id="WP_063028939.1">
    <property type="nucleotide sequence ID" value="NZ_CP012400.2"/>
</dbReference>
<dbReference type="AlphaFoldDB" id="A0A1H2IN80"/>
<sequence length="68" mass="7735">MFGLYSLFAGKPTQDDLDTVEAIKSKRTMRIEGEWGISVSAEEVMESEAYKEAIRQVRKMEANDSWAC</sequence>
<dbReference type="Proteomes" id="UP001224477">
    <property type="component" value="Unassembled WGS sequence"/>
</dbReference>
<organism evidence="2 3">
    <name type="scientific">Pseudomonas yamanorum</name>
    <dbReference type="NCBI Taxonomy" id="515393"/>
    <lineage>
        <taxon>Bacteria</taxon>
        <taxon>Pseudomonadati</taxon>
        <taxon>Pseudomonadota</taxon>
        <taxon>Gammaproteobacteria</taxon>
        <taxon>Pseudomonadales</taxon>
        <taxon>Pseudomonadaceae</taxon>
        <taxon>Pseudomonas</taxon>
    </lineage>
</organism>
<gene>
    <name evidence="2" type="ORF">HX826_11310</name>
    <name evidence="1" type="ORF">RCO22_27295</name>
</gene>
<name>A0A1H2IN80_9PSED</name>
<proteinExistence type="predicted"/>
<reference evidence="2 3" key="1">
    <citation type="submission" date="2020-04" db="EMBL/GenBank/DDBJ databases">
        <title>Molecular characterization of pseudomonads from Agaricus bisporus reveal novel blotch 2 pathogens in Western Europe.</title>
        <authorList>
            <person name="Taparia T."/>
            <person name="Krijger M."/>
            <person name="Haynes E."/>
            <person name="Elpinstone J.G."/>
            <person name="Noble R."/>
            <person name="Van Der Wolf J."/>
        </authorList>
    </citation>
    <scope>NUCLEOTIDE SEQUENCE [LARGE SCALE GENOMIC DNA]</scope>
    <source>
        <strain evidence="2 3">IPO3753</strain>
    </source>
</reference>
<evidence type="ECO:0000313" key="2">
    <source>
        <dbReference type="EMBL" id="NWD42456.1"/>
    </source>
</evidence>
<keyword evidence="4" id="KW-1185">Reference proteome</keyword>
<evidence type="ECO:0000313" key="4">
    <source>
        <dbReference type="Proteomes" id="UP001224477"/>
    </source>
</evidence>
<protein>
    <submittedName>
        <fullName evidence="2">Uncharacterized protein</fullName>
    </submittedName>
</protein>
<accession>A0A1H2IN80</accession>
<evidence type="ECO:0000313" key="1">
    <source>
        <dbReference type="EMBL" id="MDR0192662.1"/>
    </source>
</evidence>
<dbReference type="EMBL" id="JACAQR010000013">
    <property type="protein sequence ID" value="NWD42456.1"/>
    <property type="molecule type" value="Genomic_DNA"/>
</dbReference>
<evidence type="ECO:0000313" key="3">
    <source>
        <dbReference type="Proteomes" id="UP000546584"/>
    </source>
</evidence>
<dbReference type="GeneID" id="93516194"/>
<reference evidence="1 4" key="2">
    <citation type="journal article" date="2023" name="Microbiol. Resour. Announc.">
        <title>Whole-genome sequence of Pseudomonas yamanorum OLsAu1 isolated from the edible ectomycorrhizal mushroom Lactarius sp. section Deliciosi.</title>
        <authorList>
            <person name="Ramirez-Mendoza R."/>
            <person name="Angeles-Argaiz R.E."/>
            <person name="Hernandez-Oaxaca D."/>
            <person name="Aguirre-Beltran L."/>
            <person name="Almaraz-Suarez J."/>
            <person name="Perez-Moreno J."/>
        </authorList>
    </citation>
    <scope>NUCLEOTIDE SEQUENCE [LARGE SCALE GENOMIC DNA]</scope>
    <source>
        <strain evidence="1 4">OLsAu1</strain>
    </source>
</reference>